<comment type="caution">
    <text evidence="2">The sequence shown here is derived from an EMBL/GenBank/DDBJ whole genome shotgun (WGS) entry which is preliminary data.</text>
</comment>
<organism evidence="2 3">
    <name type="scientific">Streptomyces orinoci</name>
    <name type="common">Streptoverticillium orinoci</name>
    <dbReference type="NCBI Taxonomy" id="67339"/>
    <lineage>
        <taxon>Bacteria</taxon>
        <taxon>Bacillati</taxon>
        <taxon>Actinomycetota</taxon>
        <taxon>Actinomycetes</taxon>
        <taxon>Kitasatosporales</taxon>
        <taxon>Streptomycetaceae</taxon>
        <taxon>Streptomyces</taxon>
    </lineage>
</organism>
<dbReference type="RefSeq" id="WP_161968633.1">
    <property type="nucleotide sequence ID" value="NZ_JBFAUK010000005.1"/>
</dbReference>
<sequence>MNVHPFIEAEKQAGHSIKRACELLKVSRAAFCARAVGPRPPRVRDAELTERITHVHQASRGVYGAPQVHAALKREGTVCRRRCVARLIRAAGLTGLHRRRRRRTTIPNPRTLAQLDLVGRDFQPNPTALDTRLCGDITCIVRRVAVRRIPYSIGRNLEEHS</sequence>
<dbReference type="PANTHER" id="PTHR46889:SF4">
    <property type="entry name" value="TRANSPOSASE INSO FOR INSERTION SEQUENCE ELEMENT IS911B-RELATED"/>
    <property type="match status" value="1"/>
</dbReference>
<dbReference type="EMBL" id="JBFAUK010000005">
    <property type="protein sequence ID" value="MEV5506643.1"/>
    <property type="molecule type" value="Genomic_DNA"/>
</dbReference>
<accession>A0ABV3JVE3</accession>
<dbReference type="Proteomes" id="UP001552594">
    <property type="component" value="Unassembled WGS sequence"/>
</dbReference>
<reference evidence="2 3" key="1">
    <citation type="submission" date="2024-06" db="EMBL/GenBank/DDBJ databases">
        <title>The Natural Products Discovery Center: Release of the First 8490 Sequenced Strains for Exploring Actinobacteria Biosynthetic Diversity.</title>
        <authorList>
            <person name="Kalkreuter E."/>
            <person name="Kautsar S.A."/>
            <person name="Yang D."/>
            <person name="Bader C.D."/>
            <person name="Teijaro C.N."/>
            <person name="Fluegel L."/>
            <person name="Davis C.M."/>
            <person name="Simpson J.R."/>
            <person name="Lauterbach L."/>
            <person name="Steele A.D."/>
            <person name="Gui C."/>
            <person name="Meng S."/>
            <person name="Li G."/>
            <person name="Viehrig K."/>
            <person name="Ye F."/>
            <person name="Su P."/>
            <person name="Kiefer A.F."/>
            <person name="Nichols A."/>
            <person name="Cepeda A.J."/>
            <person name="Yan W."/>
            <person name="Fan B."/>
            <person name="Jiang Y."/>
            <person name="Adhikari A."/>
            <person name="Zheng C.-J."/>
            <person name="Schuster L."/>
            <person name="Cowan T.M."/>
            <person name="Smanski M.J."/>
            <person name="Chevrette M.G."/>
            <person name="De Carvalho L.P.S."/>
            <person name="Shen B."/>
        </authorList>
    </citation>
    <scope>NUCLEOTIDE SEQUENCE [LARGE SCALE GENOMIC DNA]</scope>
    <source>
        <strain evidence="2 3">NPDC052347</strain>
    </source>
</reference>
<dbReference type="InterPro" id="IPR025948">
    <property type="entry name" value="HTH-like_dom"/>
</dbReference>
<gene>
    <name evidence="2" type="ORF">AB0L16_09205</name>
</gene>
<evidence type="ECO:0000313" key="3">
    <source>
        <dbReference type="Proteomes" id="UP001552594"/>
    </source>
</evidence>
<proteinExistence type="predicted"/>
<name>A0ABV3JVE3_STRON</name>
<dbReference type="InterPro" id="IPR050900">
    <property type="entry name" value="Transposase_IS3/IS150/IS904"/>
</dbReference>
<dbReference type="Pfam" id="PF13276">
    <property type="entry name" value="HTH_21"/>
    <property type="match status" value="1"/>
</dbReference>
<evidence type="ECO:0000313" key="2">
    <source>
        <dbReference type="EMBL" id="MEV5506643.1"/>
    </source>
</evidence>
<evidence type="ECO:0000259" key="1">
    <source>
        <dbReference type="Pfam" id="PF13276"/>
    </source>
</evidence>
<protein>
    <submittedName>
        <fullName evidence="2">IS3 family transposase</fullName>
    </submittedName>
</protein>
<keyword evidence="3" id="KW-1185">Reference proteome</keyword>
<feature type="domain" description="HTH-like" evidence="1">
    <location>
        <begin position="45"/>
        <end position="101"/>
    </location>
</feature>
<dbReference type="PANTHER" id="PTHR46889">
    <property type="entry name" value="TRANSPOSASE INSF FOR INSERTION SEQUENCE IS3B-RELATED"/>
    <property type="match status" value="1"/>
</dbReference>